<protein>
    <submittedName>
        <fullName evidence="9">Putative 3-beta-hydroxysteroid-Delta(8),Delta(7)-isomerase</fullName>
    </submittedName>
</protein>
<dbReference type="PANTHER" id="PTHR14207">
    <property type="entry name" value="STEROL ISOMERASE"/>
    <property type="match status" value="1"/>
</dbReference>
<comment type="caution">
    <text evidence="9">The sequence shown here is derived from an EMBL/GenBank/DDBJ whole genome shotgun (WGS) entry which is preliminary data.</text>
</comment>
<organism evidence="9 10">
    <name type="scientific">Zea mays</name>
    <name type="common">Maize</name>
    <dbReference type="NCBI Taxonomy" id="4577"/>
    <lineage>
        <taxon>Eukaryota</taxon>
        <taxon>Viridiplantae</taxon>
        <taxon>Streptophyta</taxon>
        <taxon>Embryophyta</taxon>
        <taxon>Tracheophyta</taxon>
        <taxon>Spermatophyta</taxon>
        <taxon>Magnoliopsida</taxon>
        <taxon>Liliopsida</taxon>
        <taxon>Poales</taxon>
        <taxon>Poaceae</taxon>
        <taxon>PACMAD clade</taxon>
        <taxon>Panicoideae</taxon>
        <taxon>Andropogonodae</taxon>
        <taxon>Andropogoneae</taxon>
        <taxon>Tripsacinae</taxon>
        <taxon>Zea</taxon>
    </lineage>
</organism>
<dbReference type="Pfam" id="PF05241">
    <property type="entry name" value="EBP"/>
    <property type="match status" value="1"/>
</dbReference>
<dbReference type="GO" id="GO:0016020">
    <property type="term" value="C:membrane"/>
    <property type="evidence" value="ECO:0007669"/>
    <property type="project" value="UniProtKB-SubCell"/>
</dbReference>
<evidence type="ECO:0000256" key="7">
    <source>
        <dbReference type="SAM" id="Phobius"/>
    </source>
</evidence>
<feature type="transmembrane region" description="Helical" evidence="7">
    <location>
        <begin position="118"/>
        <end position="141"/>
    </location>
</feature>
<gene>
    <name evidence="9" type="ORF">Zm00014a_003904</name>
</gene>
<evidence type="ECO:0000256" key="3">
    <source>
        <dbReference type="ARBA" id="ARBA00022692"/>
    </source>
</evidence>
<keyword evidence="3 6" id="KW-0812">Transmembrane</keyword>
<dbReference type="AlphaFoldDB" id="A0A3L6FMP5"/>
<evidence type="ECO:0000256" key="4">
    <source>
        <dbReference type="ARBA" id="ARBA00022989"/>
    </source>
</evidence>
<feature type="transmembrane region" description="Helical" evidence="7">
    <location>
        <begin position="67"/>
        <end position="85"/>
    </location>
</feature>
<dbReference type="InterPro" id="IPR033118">
    <property type="entry name" value="EXPERA"/>
</dbReference>
<comment type="similarity">
    <text evidence="2">Belongs to the EBP family.</text>
</comment>
<reference evidence="9 10" key="1">
    <citation type="journal article" date="2018" name="Nat. Genet.">
        <title>Extensive intraspecific gene order and gene structural variations between Mo17 and other maize genomes.</title>
        <authorList>
            <person name="Sun S."/>
            <person name="Zhou Y."/>
            <person name="Chen J."/>
            <person name="Shi J."/>
            <person name="Zhao H."/>
            <person name="Zhao H."/>
            <person name="Song W."/>
            <person name="Zhang M."/>
            <person name="Cui Y."/>
            <person name="Dong X."/>
            <person name="Liu H."/>
            <person name="Ma X."/>
            <person name="Jiao Y."/>
            <person name="Wang B."/>
            <person name="Wei X."/>
            <person name="Stein J.C."/>
            <person name="Glaubitz J.C."/>
            <person name="Lu F."/>
            <person name="Yu G."/>
            <person name="Liang C."/>
            <person name="Fengler K."/>
            <person name="Li B."/>
            <person name="Rafalski A."/>
            <person name="Schnable P.S."/>
            <person name="Ware D.H."/>
            <person name="Buckler E.S."/>
            <person name="Lai J."/>
        </authorList>
    </citation>
    <scope>NUCLEOTIDE SEQUENCE [LARGE SCALE GENOMIC DNA]</scope>
    <source>
        <strain evidence="10">cv. Missouri 17</strain>
        <tissue evidence="9">Seedling</tissue>
    </source>
</reference>
<evidence type="ECO:0000256" key="1">
    <source>
        <dbReference type="ARBA" id="ARBA00004141"/>
    </source>
</evidence>
<dbReference type="Proteomes" id="UP000251960">
    <property type="component" value="Chromosome 3"/>
</dbReference>
<evidence type="ECO:0000313" key="9">
    <source>
        <dbReference type="EMBL" id="PWZ34098.1"/>
    </source>
</evidence>
<evidence type="ECO:0000256" key="2">
    <source>
        <dbReference type="ARBA" id="ARBA00008337"/>
    </source>
</evidence>
<feature type="transmembrane region" description="Helical" evidence="7">
    <location>
        <begin position="153"/>
        <end position="172"/>
    </location>
</feature>
<evidence type="ECO:0000256" key="6">
    <source>
        <dbReference type="PROSITE-ProRule" id="PRU01087"/>
    </source>
</evidence>
<dbReference type="GO" id="GO:0016125">
    <property type="term" value="P:sterol metabolic process"/>
    <property type="evidence" value="ECO:0007669"/>
    <property type="project" value="InterPro"/>
</dbReference>
<evidence type="ECO:0000256" key="5">
    <source>
        <dbReference type="ARBA" id="ARBA00023136"/>
    </source>
</evidence>
<keyword evidence="4 6" id="KW-1133">Transmembrane helix</keyword>
<name>A0A3L6FMP5_MAIZE</name>
<comment type="subcellular location">
    <subcellularLocation>
        <location evidence="1">Membrane</location>
        <topology evidence="1">Multi-pass membrane protein</topology>
    </subcellularLocation>
</comment>
<dbReference type="InterPro" id="IPR007905">
    <property type="entry name" value="EBP"/>
</dbReference>
<dbReference type="GO" id="GO:0047750">
    <property type="term" value="F:cholestenol delta-isomerase activity"/>
    <property type="evidence" value="ECO:0007669"/>
    <property type="project" value="InterPro"/>
</dbReference>
<keyword evidence="9" id="KW-0413">Isomerase</keyword>
<evidence type="ECO:0000259" key="8">
    <source>
        <dbReference type="PROSITE" id="PS51751"/>
    </source>
</evidence>
<keyword evidence="5 6" id="KW-0472">Membrane</keyword>
<dbReference type="PANTHER" id="PTHR14207:SF6">
    <property type="entry name" value="3-BETA-HYDROXYSTEROID-DELTA(8)DELTA(7)-ISOMERASE-RELATED"/>
    <property type="match status" value="1"/>
</dbReference>
<proteinExistence type="inferred from homology"/>
<accession>A0A3L6FMP5</accession>
<sequence length="222" mass="24442">MGGHGHPYSPAELQLPGFVPQRLSQAQIVAPFAGTAVLAVLGAWLVSGRCGGSGGGRLSRTDRLLMGWWLFTALTHLVFEPPFLFTPDFFSKENPNYFDDLFKEYSKGDSRYAARDTAIVALEVITVGLKGPASLLAVYAIASRKPYSHILQFAVSLGQLYGCLVYFVTAYLDGFSFWASPFYFWAYFVGSNSSWVVIPALVATRSWKKISAAFQADKVKTR</sequence>
<feature type="domain" description="EXPERA" evidence="8">
    <location>
        <begin position="61"/>
        <end position="203"/>
    </location>
</feature>
<dbReference type="EMBL" id="NCVQ01000004">
    <property type="protein sequence ID" value="PWZ34098.1"/>
    <property type="molecule type" value="Genomic_DNA"/>
</dbReference>
<feature type="transmembrane region" description="Helical" evidence="7">
    <location>
        <begin position="184"/>
        <end position="203"/>
    </location>
</feature>
<dbReference type="PROSITE" id="PS51751">
    <property type="entry name" value="EXPERA"/>
    <property type="match status" value="1"/>
</dbReference>
<feature type="transmembrane region" description="Helical" evidence="7">
    <location>
        <begin position="28"/>
        <end position="46"/>
    </location>
</feature>
<evidence type="ECO:0000313" key="10">
    <source>
        <dbReference type="Proteomes" id="UP000251960"/>
    </source>
</evidence>